<dbReference type="EMBL" id="GEZM01086355">
    <property type="protein sequence ID" value="JAV59525.1"/>
    <property type="molecule type" value="Transcribed_RNA"/>
</dbReference>
<feature type="transmembrane region" description="Helical" evidence="2">
    <location>
        <begin position="438"/>
        <end position="460"/>
    </location>
</feature>
<dbReference type="EMBL" id="GEZM01086354">
    <property type="protein sequence ID" value="JAV59526.1"/>
    <property type="molecule type" value="Transcribed_RNA"/>
</dbReference>
<keyword evidence="2" id="KW-0812">Transmembrane</keyword>
<reference evidence="3" key="1">
    <citation type="journal article" date="2016" name="Sci. Rep.">
        <title>Molecular characterization of firefly nuptial gifts: a multi-omics approach sheds light on postcopulatory sexual selection.</title>
        <authorList>
            <person name="Al-Wathiqui N."/>
            <person name="Fallon T.R."/>
            <person name="South A."/>
            <person name="Weng J.K."/>
            <person name="Lewis S.M."/>
        </authorList>
    </citation>
    <scope>NUCLEOTIDE SEQUENCE</scope>
</reference>
<evidence type="ECO:0000256" key="1">
    <source>
        <dbReference type="SAM" id="MobiDB-lite"/>
    </source>
</evidence>
<organism evidence="3">
    <name type="scientific">Photinus pyralis</name>
    <name type="common">Common eastern firefly</name>
    <name type="synonym">Lampyris pyralis</name>
    <dbReference type="NCBI Taxonomy" id="7054"/>
    <lineage>
        <taxon>Eukaryota</taxon>
        <taxon>Metazoa</taxon>
        <taxon>Ecdysozoa</taxon>
        <taxon>Arthropoda</taxon>
        <taxon>Hexapoda</taxon>
        <taxon>Insecta</taxon>
        <taxon>Pterygota</taxon>
        <taxon>Neoptera</taxon>
        <taxon>Endopterygota</taxon>
        <taxon>Coleoptera</taxon>
        <taxon>Polyphaga</taxon>
        <taxon>Elateriformia</taxon>
        <taxon>Elateroidea</taxon>
        <taxon>Lampyridae</taxon>
        <taxon>Lampyrinae</taxon>
        <taxon>Photinus</taxon>
    </lineage>
</organism>
<feature type="region of interest" description="Disordered" evidence="1">
    <location>
        <begin position="61"/>
        <end position="86"/>
    </location>
</feature>
<proteinExistence type="predicted"/>
<evidence type="ECO:0000256" key="2">
    <source>
        <dbReference type="SAM" id="Phobius"/>
    </source>
</evidence>
<accession>A0A1Y1KIT8</accession>
<feature type="region of interest" description="Disordered" evidence="1">
    <location>
        <begin position="1"/>
        <end position="27"/>
    </location>
</feature>
<keyword evidence="2" id="KW-0472">Membrane</keyword>
<keyword evidence="2" id="KW-1133">Transmembrane helix</keyword>
<dbReference type="AlphaFoldDB" id="A0A1Y1KIT8"/>
<feature type="region of interest" description="Disordered" evidence="1">
    <location>
        <begin position="260"/>
        <end position="279"/>
    </location>
</feature>
<feature type="compositionally biased region" description="Low complexity" evidence="1">
    <location>
        <begin position="261"/>
        <end position="272"/>
    </location>
</feature>
<evidence type="ECO:0000313" key="3">
    <source>
        <dbReference type="EMBL" id="JAV59525.1"/>
    </source>
</evidence>
<protein>
    <submittedName>
        <fullName evidence="3">Uncharacterized protein</fullName>
    </submittedName>
</protein>
<sequence>MLRWLGPRKGSPDRQAEEVTEDPLAAIGPKRKGDKIYSVSRVNPIFDDGCPSTAVKVKTVPTRNSYPPSAEKSDSSGYCGSRVGPSDERLRLRDDLVVEQNSAYVKSIQVAPLCVKSKSIPSLGSGSSTRGTLTTIPEGKVDLGVPKPIWPNGLKHISQYDSLVDEALLLYTSTSYVPNDQVSLEKDVSLREVLVDLSNCISATIEGKSDVAPEVMLKAVKEKITASLGLLRNSTEEDMRKLCINLSKLQQVNSVVRAFTNSSSSGNSSQGSPELNSARERRISDEADEIYQVPSGSSSSGFSDSVKHYPVAKFTLPQDDAALQSQGIRNAIIYGTLCRTNVKVSSANDKLCAPNGNGAERKRSLLQSNPDSKPSVWQQYYGVNIAQGSSSKHNPKPSDVPLYPGGRPEADFTLDVPRSELLAKRMKQDKKWRLRCRLITSFLGLVFFLLSVMAVSLMLTRGKRMFGSMM</sequence>
<feature type="region of interest" description="Disordered" evidence="1">
    <location>
        <begin position="353"/>
        <end position="373"/>
    </location>
</feature>
<name>A0A1Y1KIT8_PHOPY</name>